<evidence type="ECO:0000259" key="6">
    <source>
        <dbReference type="Pfam" id="PF03464"/>
    </source>
</evidence>
<comment type="similarity">
    <text evidence="2">Belongs to the eukaryotic release factor 1 family.</text>
</comment>
<dbReference type="NCBIfam" id="TIGR03676">
    <property type="entry name" value="aRF1_eRF1"/>
    <property type="match status" value="1"/>
</dbReference>
<dbReference type="InterPro" id="IPR029064">
    <property type="entry name" value="Ribosomal_eL30-like_sf"/>
</dbReference>
<dbReference type="Pfam" id="PF03465">
    <property type="entry name" value="eRF1_3"/>
    <property type="match status" value="1"/>
</dbReference>
<gene>
    <name evidence="8" type="ORF">S01H1_57140</name>
</gene>
<dbReference type="Pfam" id="PF03464">
    <property type="entry name" value="eRF1_2"/>
    <property type="match status" value="1"/>
</dbReference>
<feature type="non-terminal residue" evidence="8">
    <location>
        <position position="1"/>
    </location>
</feature>
<dbReference type="InterPro" id="IPR005141">
    <property type="entry name" value="eRF1_2"/>
</dbReference>
<dbReference type="PANTHER" id="PTHR10113">
    <property type="entry name" value="PEPTIDE CHAIN RELEASE FACTOR SUBUNIT 1"/>
    <property type="match status" value="1"/>
</dbReference>
<dbReference type="Gene3D" id="3.30.960.10">
    <property type="entry name" value="eRF1 domain 1"/>
    <property type="match status" value="1"/>
</dbReference>
<dbReference type="SUPFAM" id="SSF55481">
    <property type="entry name" value="N-terminal domain of eukaryotic peptide chain release factor subunit 1, ERF1"/>
    <property type="match status" value="1"/>
</dbReference>
<feature type="domain" description="eRF1" evidence="7">
    <location>
        <begin position="174"/>
        <end position="256"/>
    </location>
</feature>
<dbReference type="InterPro" id="IPR005142">
    <property type="entry name" value="eRF1_3"/>
</dbReference>
<organism evidence="8">
    <name type="scientific">marine sediment metagenome</name>
    <dbReference type="NCBI Taxonomy" id="412755"/>
    <lineage>
        <taxon>unclassified sequences</taxon>
        <taxon>metagenomes</taxon>
        <taxon>ecological metagenomes</taxon>
    </lineage>
</organism>
<dbReference type="GO" id="GO:0003747">
    <property type="term" value="F:translation release factor activity"/>
    <property type="evidence" value="ECO:0007669"/>
    <property type="project" value="InterPro"/>
</dbReference>
<feature type="domain" description="eRF1/Pelota-like N-terminal" evidence="5">
    <location>
        <begin position="2"/>
        <end position="36"/>
    </location>
</feature>
<dbReference type="InterPro" id="IPR024049">
    <property type="entry name" value="eRF1_1_sf"/>
</dbReference>
<dbReference type="InterPro" id="IPR042226">
    <property type="entry name" value="eFR1_2_sf"/>
</dbReference>
<feature type="domain" description="eRF1" evidence="6">
    <location>
        <begin position="42"/>
        <end position="171"/>
    </location>
</feature>
<evidence type="ECO:0000256" key="4">
    <source>
        <dbReference type="ARBA" id="ARBA00022917"/>
    </source>
</evidence>
<accession>X0XGZ3</accession>
<comment type="caution">
    <text evidence="8">The sequence shown here is derived from an EMBL/GenBank/DDBJ whole genome shotgun (WGS) entry which is preliminary data.</text>
</comment>
<evidence type="ECO:0000259" key="7">
    <source>
        <dbReference type="Pfam" id="PF03465"/>
    </source>
</evidence>
<dbReference type="Gene3D" id="3.30.420.60">
    <property type="entry name" value="eRF1 domain 2"/>
    <property type="match status" value="1"/>
</dbReference>
<feature type="non-terminal residue" evidence="8">
    <location>
        <position position="257"/>
    </location>
</feature>
<evidence type="ECO:0000313" key="8">
    <source>
        <dbReference type="EMBL" id="GAG24216.1"/>
    </source>
</evidence>
<sequence length="257" mass="29260">GTEKNELIIINPPEKITTFKYHCSNEFLILPLEKMLEIKETYGLITIGRKKSAVGYITGDYIEVSKEFTSGIHSKHKAGGQSQKRFERQIEEGERLFYKRISEYINDLFLSFEKLEGIFIGGPALSKNKFITNDKLDYRLKTKILDVVDIGYSGSEGIRALVNKIQDQMKNVKFIREKKIMEKFMKEISIESKLITYGLKEVQNALEIGAVDNLILSEKLDKNIINTLGEIAESMGTKITIISSNTEEGEMLSETLE</sequence>
<evidence type="ECO:0008006" key="9">
    <source>
        <dbReference type="Google" id="ProtNLM"/>
    </source>
</evidence>
<keyword evidence="4" id="KW-0648">Protein biosynthesis</keyword>
<dbReference type="InterPro" id="IPR005140">
    <property type="entry name" value="eRF1_Pelota-like_N"/>
</dbReference>
<proteinExistence type="inferred from homology"/>
<evidence type="ECO:0000256" key="1">
    <source>
        <dbReference type="ARBA" id="ARBA00004496"/>
    </source>
</evidence>
<dbReference type="InterPro" id="IPR004403">
    <property type="entry name" value="Peptide_chain-rel_eRF1/aRF1"/>
</dbReference>
<name>X0XGZ3_9ZZZZ</name>
<evidence type="ECO:0000256" key="2">
    <source>
        <dbReference type="ARBA" id="ARBA00005326"/>
    </source>
</evidence>
<protein>
    <recommendedName>
        <fullName evidence="9">eRF1 domain-containing protein</fullName>
    </recommendedName>
</protein>
<reference evidence="8" key="1">
    <citation type="journal article" date="2014" name="Front. Microbiol.">
        <title>High frequency of phylogenetically diverse reductive dehalogenase-homologous genes in deep subseafloor sedimentary metagenomes.</title>
        <authorList>
            <person name="Kawai M."/>
            <person name="Futagami T."/>
            <person name="Toyoda A."/>
            <person name="Takaki Y."/>
            <person name="Nishi S."/>
            <person name="Hori S."/>
            <person name="Arai W."/>
            <person name="Tsubouchi T."/>
            <person name="Morono Y."/>
            <person name="Uchiyama I."/>
            <person name="Ito T."/>
            <person name="Fujiyama A."/>
            <person name="Inagaki F."/>
            <person name="Takami H."/>
        </authorList>
    </citation>
    <scope>NUCLEOTIDE SEQUENCE</scope>
    <source>
        <strain evidence="8">Expedition CK06-06</strain>
    </source>
</reference>
<dbReference type="AlphaFoldDB" id="X0XGZ3"/>
<comment type="subcellular location">
    <subcellularLocation>
        <location evidence="1">Cytoplasm</location>
    </subcellularLocation>
</comment>
<dbReference type="SUPFAM" id="SSF53137">
    <property type="entry name" value="Translational machinery components"/>
    <property type="match status" value="1"/>
</dbReference>
<dbReference type="Gene3D" id="3.30.1330.30">
    <property type="match status" value="1"/>
</dbReference>
<dbReference type="EMBL" id="BARS01037252">
    <property type="protein sequence ID" value="GAG24216.1"/>
    <property type="molecule type" value="Genomic_DNA"/>
</dbReference>
<evidence type="ECO:0000256" key="3">
    <source>
        <dbReference type="ARBA" id="ARBA00022490"/>
    </source>
</evidence>
<dbReference type="SUPFAM" id="SSF55315">
    <property type="entry name" value="L30e-like"/>
    <property type="match status" value="1"/>
</dbReference>
<evidence type="ECO:0000259" key="5">
    <source>
        <dbReference type="Pfam" id="PF03463"/>
    </source>
</evidence>
<dbReference type="Pfam" id="PF03463">
    <property type="entry name" value="eRF1_1"/>
    <property type="match status" value="1"/>
</dbReference>
<keyword evidence="3" id="KW-0963">Cytoplasm</keyword>